<evidence type="ECO:0000313" key="3">
    <source>
        <dbReference type="Proteomes" id="UP000289738"/>
    </source>
</evidence>
<proteinExistence type="inferred from homology"/>
<comment type="caution">
    <text evidence="2">The sequence shown here is derived from an EMBL/GenBank/DDBJ whole genome shotgun (WGS) entry which is preliminary data.</text>
</comment>
<dbReference type="InterPro" id="IPR003676">
    <property type="entry name" value="SAUR_fam"/>
</dbReference>
<accession>A0A445E2J8</accession>
<dbReference type="EMBL" id="SDMP01000003">
    <property type="protein sequence ID" value="RYR69667.1"/>
    <property type="molecule type" value="Genomic_DNA"/>
</dbReference>
<dbReference type="PANTHER" id="PTHR31175">
    <property type="entry name" value="AUXIN-RESPONSIVE FAMILY PROTEIN"/>
    <property type="match status" value="1"/>
</dbReference>
<dbReference type="STRING" id="3818.A0A445E2J8"/>
<reference evidence="2 3" key="1">
    <citation type="submission" date="2019-01" db="EMBL/GenBank/DDBJ databases">
        <title>Sequencing of cultivated peanut Arachis hypogaea provides insights into genome evolution and oil improvement.</title>
        <authorList>
            <person name="Chen X."/>
        </authorList>
    </citation>
    <scope>NUCLEOTIDE SEQUENCE [LARGE SCALE GENOMIC DNA]</scope>
    <source>
        <strain evidence="3">cv. Fuhuasheng</strain>
        <tissue evidence="2">Leaves</tissue>
    </source>
</reference>
<gene>
    <name evidence="2" type="ORF">Ahy_A03g016222</name>
</gene>
<sequence>MISTKKMIQIASKWQRQAARQRKRIQWQKGQENCVSKEEGFGGAWATKAEKGHFVVYSTDKRRFVLPLVYLSNKIFIELFKLAEEEFGLCSNVPLMLPFDATLIEYVITLVEGSVAKDLEEALLISIANRRCYSYFDVNHPELYNNNSQQWLCSF</sequence>
<dbReference type="AlphaFoldDB" id="A0A445E2J8"/>
<name>A0A445E2J8_ARAHY</name>
<organism evidence="2 3">
    <name type="scientific">Arachis hypogaea</name>
    <name type="common">Peanut</name>
    <dbReference type="NCBI Taxonomy" id="3818"/>
    <lineage>
        <taxon>Eukaryota</taxon>
        <taxon>Viridiplantae</taxon>
        <taxon>Streptophyta</taxon>
        <taxon>Embryophyta</taxon>
        <taxon>Tracheophyta</taxon>
        <taxon>Spermatophyta</taxon>
        <taxon>Magnoliopsida</taxon>
        <taxon>eudicotyledons</taxon>
        <taxon>Gunneridae</taxon>
        <taxon>Pentapetalae</taxon>
        <taxon>rosids</taxon>
        <taxon>fabids</taxon>
        <taxon>Fabales</taxon>
        <taxon>Fabaceae</taxon>
        <taxon>Papilionoideae</taxon>
        <taxon>50 kb inversion clade</taxon>
        <taxon>dalbergioids sensu lato</taxon>
        <taxon>Dalbergieae</taxon>
        <taxon>Pterocarpus clade</taxon>
        <taxon>Arachis</taxon>
    </lineage>
</organism>
<keyword evidence="3" id="KW-1185">Reference proteome</keyword>
<dbReference type="GO" id="GO:0009733">
    <property type="term" value="P:response to auxin"/>
    <property type="evidence" value="ECO:0007669"/>
    <property type="project" value="InterPro"/>
</dbReference>
<dbReference type="Gramene" id="arahy.Tifrunner.gnm2.ann2.Ah03g089500.1">
    <property type="protein sequence ID" value="arahy.Tifrunner.gnm2.ann2.Ah03g089500.1-CDS-1"/>
    <property type="gene ID" value="arahy.Tifrunner.gnm2.ann2.Ah03g089500"/>
</dbReference>
<dbReference type="PANTHER" id="PTHR31175:SF65">
    <property type="entry name" value="AUXIN-RESPONSIVE PROTEIN SAUR66-LIKE"/>
    <property type="match status" value="1"/>
</dbReference>
<dbReference type="Proteomes" id="UP000289738">
    <property type="component" value="Chromosome A03"/>
</dbReference>
<comment type="similarity">
    <text evidence="1">Belongs to the ARG7 family.</text>
</comment>
<evidence type="ECO:0008006" key="4">
    <source>
        <dbReference type="Google" id="ProtNLM"/>
    </source>
</evidence>
<dbReference type="Pfam" id="PF02519">
    <property type="entry name" value="Auxin_inducible"/>
    <property type="match status" value="1"/>
</dbReference>
<protein>
    <recommendedName>
        <fullName evidence="4">Auxin-induced protein</fullName>
    </recommendedName>
</protein>
<evidence type="ECO:0000256" key="1">
    <source>
        <dbReference type="ARBA" id="ARBA00006974"/>
    </source>
</evidence>
<evidence type="ECO:0000313" key="2">
    <source>
        <dbReference type="EMBL" id="RYR69667.1"/>
    </source>
</evidence>